<evidence type="ECO:0000313" key="9">
    <source>
        <dbReference type="Proteomes" id="UP000187406"/>
    </source>
</evidence>
<evidence type="ECO:0000256" key="3">
    <source>
        <dbReference type="ARBA" id="ARBA00022692"/>
    </source>
</evidence>
<gene>
    <name evidence="8" type="ORF">CFOL_v3_27899</name>
</gene>
<accession>A0A1Q3CWB1</accession>
<feature type="transmembrane region" description="Helical" evidence="6">
    <location>
        <begin position="186"/>
        <end position="205"/>
    </location>
</feature>
<evidence type="ECO:0000256" key="2">
    <source>
        <dbReference type="ARBA" id="ARBA00007635"/>
    </source>
</evidence>
<keyword evidence="9" id="KW-1185">Reference proteome</keyword>
<dbReference type="InParanoid" id="A0A1Q3CWB1"/>
<dbReference type="GO" id="GO:0016020">
    <property type="term" value="C:membrane"/>
    <property type="evidence" value="ECO:0007669"/>
    <property type="project" value="UniProtKB-SubCell"/>
</dbReference>
<dbReference type="GO" id="GO:0022857">
    <property type="term" value="F:transmembrane transporter activity"/>
    <property type="evidence" value="ECO:0007669"/>
    <property type="project" value="InterPro"/>
</dbReference>
<dbReference type="EMBL" id="BDDD01003219">
    <property type="protein sequence ID" value="GAV84455.1"/>
    <property type="molecule type" value="Genomic_DNA"/>
</dbReference>
<dbReference type="InterPro" id="IPR000620">
    <property type="entry name" value="EamA_dom"/>
</dbReference>
<dbReference type="PANTHER" id="PTHR31218">
    <property type="entry name" value="WAT1-RELATED PROTEIN"/>
    <property type="match status" value="1"/>
</dbReference>
<dbReference type="AlphaFoldDB" id="A0A1Q3CWB1"/>
<sequence>MGVLMDFLNGLKPTMLMVMLQFTGINVLNKLAAYNGMNYSIVVVYRFIFGTIITVPVALVLERKSRPKLTWTVLFQAFMCGLLGLALMQNFYLEGLVLTSATFASAMFNLIPAITFIMAIVFRMERLKLKTREGNAKVVGTLIGLGGATIITLYKGVEINIWSTHVNLLKLVQPRKGHVAIHSNQWLGAILAVGSGISYSSWLILQVFSKSFIICLFDIFISIFLLIYIL</sequence>
<evidence type="ECO:0000256" key="1">
    <source>
        <dbReference type="ARBA" id="ARBA00004141"/>
    </source>
</evidence>
<evidence type="ECO:0000256" key="4">
    <source>
        <dbReference type="ARBA" id="ARBA00022989"/>
    </source>
</evidence>
<dbReference type="InterPro" id="IPR037185">
    <property type="entry name" value="EmrE-like"/>
</dbReference>
<dbReference type="STRING" id="3775.A0A1Q3CWB1"/>
<dbReference type="SUPFAM" id="SSF103481">
    <property type="entry name" value="Multidrug resistance efflux transporter EmrE"/>
    <property type="match status" value="1"/>
</dbReference>
<dbReference type="InterPro" id="IPR030184">
    <property type="entry name" value="WAT1-related"/>
</dbReference>
<feature type="transmembrane region" description="Helical" evidence="6">
    <location>
        <begin position="39"/>
        <end position="61"/>
    </location>
</feature>
<keyword evidence="4 6" id="KW-1133">Transmembrane helix</keyword>
<feature type="transmembrane region" description="Helical" evidence="6">
    <location>
        <begin position="212"/>
        <end position="229"/>
    </location>
</feature>
<feature type="transmembrane region" description="Helical" evidence="6">
    <location>
        <begin position="134"/>
        <end position="154"/>
    </location>
</feature>
<dbReference type="Pfam" id="PF00892">
    <property type="entry name" value="EamA"/>
    <property type="match status" value="1"/>
</dbReference>
<keyword evidence="5 6" id="KW-0472">Membrane</keyword>
<keyword evidence="3 6" id="KW-0812">Transmembrane</keyword>
<reference evidence="9" key="1">
    <citation type="submission" date="2016-04" db="EMBL/GenBank/DDBJ databases">
        <title>Cephalotus genome sequencing.</title>
        <authorList>
            <person name="Fukushima K."/>
            <person name="Hasebe M."/>
            <person name="Fang X."/>
        </authorList>
    </citation>
    <scope>NUCLEOTIDE SEQUENCE [LARGE SCALE GENOMIC DNA]</scope>
    <source>
        <strain evidence="9">cv. St1</strain>
    </source>
</reference>
<comment type="similarity">
    <text evidence="2 6">Belongs to the drug/metabolite transporter (DMT) superfamily. Plant drug/metabolite exporter (P-DME) (TC 2.A.7.4) family.</text>
</comment>
<name>A0A1Q3CWB1_CEPFO</name>
<evidence type="ECO:0000256" key="6">
    <source>
        <dbReference type="RuleBase" id="RU363077"/>
    </source>
</evidence>
<evidence type="ECO:0000256" key="5">
    <source>
        <dbReference type="ARBA" id="ARBA00023136"/>
    </source>
</evidence>
<proteinExistence type="inferred from homology"/>
<evidence type="ECO:0000313" key="8">
    <source>
        <dbReference type="EMBL" id="GAV84455.1"/>
    </source>
</evidence>
<dbReference type="Proteomes" id="UP000187406">
    <property type="component" value="Unassembled WGS sequence"/>
</dbReference>
<protein>
    <recommendedName>
        <fullName evidence="6">WAT1-related protein</fullName>
    </recommendedName>
</protein>
<organism evidence="8 9">
    <name type="scientific">Cephalotus follicularis</name>
    <name type="common">Albany pitcher plant</name>
    <dbReference type="NCBI Taxonomy" id="3775"/>
    <lineage>
        <taxon>Eukaryota</taxon>
        <taxon>Viridiplantae</taxon>
        <taxon>Streptophyta</taxon>
        <taxon>Embryophyta</taxon>
        <taxon>Tracheophyta</taxon>
        <taxon>Spermatophyta</taxon>
        <taxon>Magnoliopsida</taxon>
        <taxon>eudicotyledons</taxon>
        <taxon>Gunneridae</taxon>
        <taxon>Pentapetalae</taxon>
        <taxon>rosids</taxon>
        <taxon>fabids</taxon>
        <taxon>Oxalidales</taxon>
        <taxon>Cephalotaceae</taxon>
        <taxon>Cephalotus</taxon>
    </lineage>
</organism>
<feature type="transmembrane region" description="Helical" evidence="6">
    <location>
        <begin position="73"/>
        <end position="92"/>
    </location>
</feature>
<feature type="domain" description="EamA" evidence="7">
    <location>
        <begin position="18"/>
        <end position="152"/>
    </location>
</feature>
<comment type="caution">
    <text evidence="8">The sequence shown here is derived from an EMBL/GenBank/DDBJ whole genome shotgun (WGS) entry which is preliminary data.</text>
</comment>
<evidence type="ECO:0000259" key="7">
    <source>
        <dbReference type="Pfam" id="PF00892"/>
    </source>
</evidence>
<dbReference type="OrthoDB" id="1728340at2759"/>
<feature type="transmembrane region" description="Helical" evidence="6">
    <location>
        <begin position="98"/>
        <end position="122"/>
    </location>
</feature>
<comment type="subcellular location">
    <subcellularLocation>
        <location evidence="1 6">Membrane</location>
        <topology evidence="1 6">Multi-pass membrane protein</topology>
    </subcellularLocation>
</comment>